<dbReference type="Gene3D" id="3.40.50.300">
    <property type="entry name" value="P-loop containing nucleotide triphosphate hydrolases"/>
    <property type="match status" value="1"/>
</dbReference>
<evidence type="ECO:0000259" key="4">
    <source>
        <dbReference type="Pfam" id="PF13191"/>
    </source>
</evidence>
<dbReference type="RefSeq" id="WP_353866449.1">
    <property type="nucleotide sequence ID" value="NZ_CP088295.1"/>
</dbReference>
<dbReference type="Pfam" id="PF13191">
    <property type="entry name" value="AAA_16"/>
    <property type="match status" value="1"/>
</dbReference>
<name>A0ABY5PMZ2_9ACTN</name>
<sequence>MTDQPPEDQLIGRARELERVADALAAGRPVLIVGEPGVGKTALARAGARAADPPRIWEGGGIATLDWMSYLPFRRALGLPLPDGDASVIADFVADHADGGVFIVDDLQWVDRDTVTATLLLADRVPVVAITRPLPRGDDIRTLLVEAGWGVLELAPLDEQDAAQLATAHNPRLARADARSVARRAGGNPLLVQGLAHARGDTTELALALRARLADLPAEARAALHRIAILERPAPLDLPPGTSTTSSTWASSPRLTKACRSATH</sequence>
<keyword evidence="6" id="KW-1185">Reference proteome</keyword>
<evidence type="ECO:0000256" key="2">
    <source>
        <dbReference type="ARBA" id="ARBA00022840"/>
    </source>
</evidence>
<dbReference type="SUPFAM" id="SSF52540">
    <property type="entry name" value="P-loop containing nucleoside triphosphate hydrolases"/>
    <property type="match status" value="1"/>
</dbReference>
<dbReference type="PANTHER" id="PTHR16305:SF28">
    <property type="entry name" value="GUANYLATE CYCLASE DOMAIN-CONTAINING PROTEIN"/>
    <property type="match status" value="1"/>
</dbReference>
<dbReference type="Proteomes" id="UP001058860">
    <property type="component" value="Chromosome"/>
</dbReference>
<accession>A0ABY5PMZ2</accession>
<keyword evidence="1" id="KW-0547">Nucleotide-binding</keyword>
<dbReference type="InterPro" id="IPR027417">
    <property type="entry name" value="P-loop_NTPase"/>
</dbReference>
<feature type="region of interest" description="Disordered" evidence="3">
    <location>
        <begin position="234"/>
        <end position="264"/>
    </location>
</feature>
<dbReference type="InterPro" id="IPR041664">
    <property type="entry name" value="AAA_16"/>
</dbReference>
<reference evidence="6" key="1">
    <citation type="submission" date="2021-11" db="EMBL/GenBank/DDBJ databases">
        <title>Cultivation dependent microbiological survey of springs from the worlds oldest radium mine currently devoted to the extraction of radon-saturated water.</title>
        <authorList>
            <person name="Kapinusova G."/>
            <person name="Smrhova T."/>
            <person name="Strejcek M."/>
            <person name="Suman J."/>
            <person name="Jani K."/>
            <person name="Pajer P."/>
            <person name="Uhlik O."/>
        </authorList>
    </citation>
    <scope>NUCLEOTIDE SEQUENCE [LARGE SCALE GENOMIC DNA]</scope>
    <source>
        <strain evidence="6">J379</strain>
    </source>
</reference>
<evidence type="ECO:0000256" key="1">
    <source>
        <dbReference type="ARBA" id="ARBA00022741"/>
    </source>
</evidence>
<protein>
    <submittedName>
        <fullName evidence="5">AAA family ATPase</fullName>
    </submittedName>
</protein>
<dbReference type="EMBL" id="CP088295">
    <property type="protein sequence ID" value="UUY06017.1"/>
    <property type="molecule type" value="Genomic_DNA"/>
</dbReference>
<evidence type="ECO:0000313" key="5">
    <source>
        <dbReference type="EMBL" id="UUY06017.1"/>
    </source>
</evidence>
<gene>
    <name evidence="5" type="ORF">LRS13_11030</name>
</gene>
<feature type="compositionally biased region" description="Low complexity" evidence="3">
    <location>
        <begin position="242"/>
        <end position="252"/>
    </location>
</feature>
<proteinExistence type="predicted"/>
<feature type="domain" description="Orc1-like AAA ATPase" evidence="4">
    <location>
        <begin position="9"/>
        <end position="77"/>
    </location>
</feature>
<organism evidence="5 6">
    <name type="scientific">Svornostia abyssi</name>
    <dbReference type="NCBI Taxonomy" id="2898438"/>
    <lineage>
        <taxon>Bacteria</taxon>
        <taxon>Bacillati</taxon>
        <taxon>Actinomycetota</taxon>
        <taxon>Thermoleophilia</taxon>
        <taxon>Solirubrobacterales</taxon>
        <taxon>Baekduiaceae</taxon>
        <taxon>Svornostia</taxon>
    </lineage>
</organism>
<keyword evidence="2" id="KW-0067">ATP-binding</keyword>
<evidence type="ECO:0000313" key="6">
    <source>
        <dbReference type="Proteomes" id="UP001058860"/>
    </source>
</evidence>
<evidence type="ECO:0000256" key="3">
    <source>
        <dbReference type="SAM" id="MobiDB-lite"/>
    </source>
</evidence>
<dbReference type="PANTHER" id="PTHR16305">
    <property type="entry name" value="TESTICULAR SOLUBLE ADENYLYL CYCLASE"/>
    <property type="match status" value="1"/>
</dbReference>